<dbReference type="GeneID" id="31910416"/>
<keyword evidence="2" id="KW-1185">Reference proteome</keyword>
<name>D8IXE3_HERSS</name>
<sequence>MKLPNFLLASDLNALRHEMGASLAVGFKIENIYKPIDLRDQLRQDGIEVKFDEVQVLQDGTLAYKGYRVLLYIRDVSNFGQREEMPKFHLAFCGTLDKMKRNHRFARYVVANRDDGMFQVNIMEHGAKPKIVELNVCQMCLASISWKGFQLDLDRTLRIDRVKNFLLKDFFNQYPQDLILEKPVHTSETAPLNDYSVDWGDISERIKQTRGYRCSKCRIALGIRESKYMHVHHINGMKNDNSDANLSVLCIRCHADEPMHEHMKSLPAYVDFVSRYPNRPVLTRQSSVKRGKL</sequence>
<dbReference type="AlphaFoldDB" id="D8IXE3"/>
<accession>D8IXE3</accession>
<organism evidence="1 2">
    <name type="scientific">Herbaspirillum seropedicae (strain SmR1)</name>
    <dbReference type="NCBI Taxonomy" id="757424"/>
    <lineage>
        <taxon>Bacteria</taxon>
        <taxon>Pseudomonadati</taxon>
        <taxon>Pseudomonadota</taxon>
        <taxon>Betaproteobacteria</taxon>
        <taxon>Burkholderiales</taxon>
        <taxon>Oxalobacteraceae</taxon>
        <taxon>Herbaspirillum</taxon>
    </lineage>
</organism>
<evidence type="ECO:0008006" key="3">
    <source>
        <dbReference type="Google" id="ProtNLM"/>
    </source>
</evidence>
<dbReference type="KEGG" id="hse:Hsero_0499"/>
<dbReference type="EMBL" id="CP002039">
    <property type="protein sequence ID" value="ADJ62018.1"/>
    <property type="molecule type" value="Genomic_DNA"/>
</dbReference>
<protein>
    <recommendedName>
        <fullName evidence="3">HNH endonuclease</fullName>
    </recommendedName>
</protein>
<dbReference type="CDD" id="cd00085">
    <property type="entry name" value="HNHc"/>
    <property type="match status" value="1"/>
</dbReference>
<dbReference type="eggNOG" id="COG1403">
    <property type="taxonomic scope" value="Bacteria"/>
</dbReference>
<dbReference type="InterPro" id="IPR003615">
    <property type="entry name" value="HNH_nuc"/>
</dbReference>
<gene>
    <name evidence="1" type="ordered locus">Hsero_0499</name>
</gene>
<dbReference type="Proteomes" id="UP000000329">
    <property type="component" value="Chromosome"/>
</dbReference>
<dbReference type="STRING" id="757424.Hsero_0499"/>
<evidence type="ECO:0000313" key="1">
    <source>
        <dbReference type="EMBL" id="ADJ62018.1"/>
    </source>
</evidence>
<dbReference type="HOGENOM" id="CLU_065126_0_0_4"/>
<dbReference type="RefSeq" id="WP_013232536.1">
    <property type="nucleotide sequence ID" value="NC_014323.1"/>
</dbReference>
<proteinExistence type="predicted"/>
<evidence type="ECO:0000313" key="2">
    <source>
        <dbReference type="Proteomes" id="UP000000329"/>
    </source>
</evidence>
<reference evidence="1 2" key="1">
    <citation type="submission" date="2010-04" db="EMBL/GenBank/DDBJ databases">
        <title>The genome of Herbaspirillum seropedicae SmR1, an endophytic, nitrogen-fixing, plant-growth promoting beta-Proteobacteria.</title>
        <authorList>
            <person name="Pedrosa F.O."/>
            <person name="Monteiro R.A."/>
            <person name="Wassem R."/>
            <person name="Cruz L.M."/>
            <person name="Ayub R.A."/>
            <person name="Colauto N.B."/>
            <person name="Fernandez M.A."/>
            <person name="Fungaro M.H.P."/>
            <person name="Grisard E.C."/>
            <person name="Hungria M."/>
            <person name="Madeira H.M.F."/>
            <person name="Nodari R.O."/>
            <person name="Osaku C.A."/>
            <person name="Petzl-Erler M.L."/>
            <person name="Terenzi H."/>
            <person name="Vieira L.G.E."/>
            <person name="Almeida M.I.M."/>
            <person name="Alves L.R."/>
            <person name="Arantes O.M.N."/>
            <person name="Balsanelli E."/>
            <person name="Barcellos F.G."/>
            <person name="Baura V.A."/>
            <person name="Binde D.R."/>
            <person name="Campo R.J."/>
            <person name="Chubatsu L.S."/>
            <person name="Chueire L.M.O."/>
            <person name="Ciferri R.R."/>
            <person name="Correa L.C."/>
            <person name="da Conceicao Silva J.L."/>
            <person name="Dabul A.N.G."/>
            <person name="Dambros B.P."/>
            <person name="Faoro H."/>
            <person name="Favetti A."/>
            <person name="Friedermann G."/>
            <person name="Furlaneto M.C."/>
            <person name="Gasques L.S."/>
            <person name="Gimenes C.C.T."/>
            <person name="Gioppo N.M.R."/>
            <person name="Glienke-Blanco C."/>
            <person name="Godoy L.P."/>
            <person name="Guerra M.P."/>
            <person name="Karp S."/>
            <person name="Kava-Cordeiro V."/>
            <person name="Margarido V.P."/>
            <person name="Mathioni S.M."/>
            <person name="Menck-Soares M.A."/>
            <person name="Murace N.K."/>
            <person name="Nicolas M.F."/>
            <person name="Oliveira C.E.C."/>
            <person name="Pagnan N.A.B."/>
            <person name="Pamphile J.A."/>
            <person name="Patussi E.V."/>
            <person name="Pereira L.F.P."/>
            <person name="Pereira-Ferrari L."/>
            <person name="Pinto F.G.S."/>
            <person name="Precoma C."/>
            <person name="Prioli A.J."/>
            <person name="Prioli S.M.A.P."/>
            <person name="Raittz R.T."/>
            <person name="Ramos H.J.O."/>
            <person name="Ribeiro E.M.S.F."/>
            <person name="Rigo L.U."/>
            <person name="Rocha C.L.M.S.C."/>
            <person name="Rocha S.N."/>
            <person name="Santos K."/>
            <person name="Satori D."/>
            <person name="Silva A.G."/>
            <person name="Simao R.C.G."/>
            <person name="Soares M.A.M."/>
            <person name="Souza E.M."/>
            <person name="Steffens M.B.R."/>
            <person name="Steindel M."/>
            <person name="Tadra-Sfeir M.Z."/>
            <person name="Takahashi E.K."/>
            <person name="Torres R.A."/>
            <person name="Valle J.S."/>
            <person name="Vernal J.I."/>
            <person name="Vilas-Boas L.A."/>
            <person name="Watanabe M.A.E."/>
            <person name="Weiss V.A."/>
            <person name="Yates M.A."/>
            <person name="Souza E.M."/>
        </authorList>
    </citation>
    <scope>NUCLEOTIDE SEQUENCE [LARGE SCALE GENOMIC DNA]</scope>
    <source>
        <strain evidence="1 2">SmR1</strain>
    </source>
</reference>